<evidence type="ECO:0000256" key="1">
    <source>
        <dbReference type="SAM" id="SignalP"/>
    </source>
</evidence>
<evidence type="ECO:0000313" key="3">
    <source>
        <dbReference type="Proteomes" id="UP001239680"/>
    </source>
</evidence>
<dbReference type="EMBL" id="JAVDBT010000008">
    <property type="protein sequence ID" value="MDQ2066683.1"/>
    <property type="molecule type" value="Genomic_DNA"/>
</dbReference>
<organism evidence="2 3">
    <name type="scientific">Pseudogemmobacter lacusdianii</name>
    <dbReference type="NCBI Taxonomy" id="3069608"/>
    <lineage>
        <taxon>Bacteria</taxon>
        <taxon>Pseudomonadati</taxon>
        <taxon>Pseudomonadota</taxon>
        <taxon>Alphaproteobacteria</taxon>
        <taxon>Rhodobacterales</taxon>
        <taxon>Paracoccaceae</taxon>
        <taxon>Pseudogemmobacter</taxon>
    </lineage>
</organism>
<keyword evidence="1" id="KW-0732">Signal</keyword>
<dbReference type="Proteomes" id="UP001239680">
    <property type="component" value="Unassembled WGS sequence"/>
</dbReference>
<protein>
    <submittedName>
        <fullName evidence="2">Uncharacterized protein</fullName>
    </submittedName>
</protein>
<reference evidence="2 3" key="1">
    <citation type="submission" date="2023-08" db="EMBL/GenBank/DDBJ databases">
        <title>Characterization of two Paracoccaceae strains isolated from Phycosphere and proposal of Xinfangfangia lacusdiani sp. nov.</title>
        <authorList>
            <person name="Deng Y."/>
            <person name="Zhang Y.Q."/>
        </authorList>
    </citation>
    <scope>NUCLEOTIDE SEQUENCE [LARGE SCALE GENOMIC DNA]</scope>
    <source>
        <strain evidence="2 3">CPCC 101601</strain>
    </source>
</reference>
<dbReference type="RefSeq" id="WP_306680391.1">
    <property type="nucleotide sequence ID" value="NZ_JAVDBT010000008.1"/>
</dbReference>
<accession>A0ABU0VYH9</accession>
<proteinExistence type="predicted"/>
<feature type="chain" id="PRO_5045919981" evidence="1">
    <location>
        <begin position="30"/>
        <end position="122"/>
    </location>
</feature>
<comment type="caution">
    <text evidence="2">The sequence shown here is derived from an EMBL/GenBank/DDBJ whole genome shotgun (WGS) entry which is preliminary data.</text>
</comment>
<feature type="signal peptide" evidence="1">
    <location>
        <begin position="1"/>
        <end position="29"/>
    </location>
</feature>
<gene>
    <name evidence="2" type="ORF">Q9295_09870</name>
</gene>
<keyword evidence="3" id="KW-1185">Reference proteome</keyword>
<evidence type="ECO:0000313" key="2">
    <source>
        <dbReference type="EMBL" id="MDQ2066683.1"/>
    </source>
</evidence>
<sequence length="122" mass="13652">MRLKSFLTRPVLAGFVALNLGFAALPARADLVIQGRAAQALHCSAMLYMVSEQLYNAGYMNRSELNWAQGAAVKMLDYVPGTDDQKVAAMGQRFDKISRTRSLEGLMQEYNDTSTWCQKHFL</sequence>
<name>A0ABU0VYH9_9RHOB</name>